<protein>
    <submittedName>
        <fullName evidence="1">Uncharacterized protein</fullName>
    </submittedName>
</protein>
<organism evidence="1">
    <name type="scientific">Planktothricoides sp. SpSt-374</name>
    <dbReference type="NCBI Taxonomy" id="2282167"/>
    <lineage>
        <taxon>Bacteria</taxon>
        <taxon>Bacillati</taxon>
        <taxon>Cyanobacteriota</taxon>
        <taxon>Cyanophyceae</taxon>
        <taxon>Oscillatoriophycideae</taxon>
        <taxon>Oscillatoriales</taxon>
        <taxon>Oscillatoriaceae</taxon>
        <taxon>Planktothricoides</taxon>
    </lineage>
</organism>
<name>A0A7C3VSU7_9CYAN</name>
<sequence>MLKTVEGIYRDGKVELLEKPGDVEEARVIVTFMPTTSGVVNLPSRGIDQEQAANLRDRLGRFAQDWERSDMAAYDDL</sequence>
<evidence type="ECO:0000313" key="1">
    <source>
        <dbReference type="EMBL" id="HGG01776.1"/>
    </source>
</evidence>
<gene>
    <name evidence="1" type="ORF">ENR15_14270</name>
</gene>
<dbReference type="EMBL" id="DSPX01000142">
    <property type="protein sequence ID" value="HGG01776.1"/>
    <property type="molecule type" value="Genomic_DNA"/>
</dbReference>
<comment type="caution">
    <text evidence="1">The sequence shown here is derived from an EMBL/GenBank/DDBJ whole genome shotgun (WGS) entry which is preliminary data.</text>
</comment>
<reference evidence="1" key="1">
    <citation type="journal article" date="2020" name="mSystems">
        <title>Genome- and Community-Level Interaction Insights into Carbon Utilization and Element Cycling Functions of Hydrothermarchaeota in Hydrothermal Sediment.</title>
        <authorList>
            <person name="Zhou Z."/>
            <person name="Liu Y."/>
            <person name="Xu W."/>
            <person name="Pan J."/>
            <person name="Luo Z.H."/>
            <person name="Li M."/>
        </authorList>
    </citation>
    <scope>NUCLEOTIDE SEQUENCE [LARGE SCALE GENOMIC DNA]</scope>
    <source>
        <strain evidence="1">SpSt-374</strain>
    </source>
</reference>
<dbReference type="AlphaFoldDB" id="A0A7C3VSU7"/>
<proteinExistence type="predicted"/>
<accession>A0A7C3VSU7</accession>